<organism evidence="1 2">
    <name type="scientific">Apostasia shenzhenica</name>
    <dbReference type="NCBI Taxonomy" id="1088818"/>
    <lineage>
        <taxon>Eukaryota</taxon>
        <taxon>Viridiplantae</taxon>
        <taxon>Streptophyta</taxon>
        <taxon>Embryophyta</taxon>
        <taxon>Tracheophyta</taxon>
        <taxon>Spermatophyta</taxon>
        <taxon>Magnoliopsida</taxon>
        <taxon>Liliopsida</taxon>
        <taxon>Asparagales</taxon>
        <taxon>Orchidaceae</taxon>
        <taxon>Apostasioideae</taxon>
        <taxon>Apostasia</taxon>
    </lineage>
</organism>
<evidence type="ECO:0000313" key="1">
    <source>
        <dbReference type="EMBL" id="PKA63521.1"/>
    </source>
</evidence>
<keyword evidence="2" id="KW-1185">Reference proteome</keyword>
<sequence>MQQIEHAKLTRPVEWYVTTYKDNDGTCSRYCGLAISSNRQLRWYVGSCVNINTKFQVLENFEFKAFASSNRWKASSRPGKWTPPFLPSIIFCYCWWGPVGAIPHAKALKPQRPNGRAADVNITRDVSVPWHVIVVISMTVKRSRLFQLVVTGSARLGGRRLGGSTARRLA</sequence>
<dbReference type="AlphaFoldDB" id="A0A2I0B6Y0"/>
<name>A0A2I0B6Y0_9ASPA</name>
<dbReference type="Proteomes" id="UP000236161">
    <property type="component" value="Unassembled WGS sequence"/>
</dbReference>
<dbReference type="EMBL" id="KZ451908">
    <property type="protein sequence ID" value="PKA63521.1"/>
    <property type="molecule type" value="Genomic_DNA"/>
</dbReference>
<proteinExistence type="predicted"/>
<evidence type="ECO:0000313" key="2">
    <source>
        <dbReference type="Proteomes" id="UP000236161"/>
    </source>
</evidence>
<gene>
    <name evidence="1" type="ORF">AXF42_Ash005416</name>
</gene>
<protein>
    <submittedName>
        <fullName evidence="1">Uncharacterized protein</fullName>
    </submittedName>
</protein>
<accession>A0A2I0B6Y0</accession>
<reference evidence="1 2" key="1">
    <citation type="journal article" date="2017" name="Nature">
        <title>The Apostasia genome and the evolution of orchids.</title>
        <authorList>
            <person name="Zhang G.Q."/>
            <person name="Liu K.W."/>
            <person name="Li Z."/>
            <person name="Lohaus R."/>
            <person name="Hsiao Y.Y."/>
            <person name="Niu S.C."/>
            <person name="Wang J.Y."/>
            <person name="Lin Y.C."/>
            <person name="Xu Q."/>
            <person name="Chen L.J."/>
            <person name="Yoshida K."/>
            <person name="Fujiwara S."/>
            <person name="Wang Z.W."/>
            <person name="Zhang Y.Q."/>
            <person name="Mitsuda N."/>
            <person name="Wang M."/>
            <person name="Liu G.H."/>
            <person name="Pecoraro L."/>
            <person name="Huang H.X."/>
            <person name="Xiao X.J."/>
            <person name="Lin M."/>
            <person name="Wu X.Y."/>
            <person name="Wu W.L."/>
            <person name="Chen Y.Y."/>
            <person name="Chang S.B."/>
            <person name="Sakamoto S."/>
            <person name="Ohme-Takagi M."/>
            <person name="Yagi M."/>
            <person name="Zeng S.J."/>
            <person name="Shen C.Y."/>
            <person name="Yeh C.M."/>
            <person name="Luo Y.B."/>
            <person name="Tsai W.C."/>
            <person name="Van de Peer Y."/>
            <person name="Liu Z.J."/>
        </authorList>
    </citation>
    <scope>NUCLEOTIDE SEQUENCE [LARGE SCALE GENOMIC DNA]</scope>
    <source>
        <strain evidence="2">cv. Shenzhen</strain>
        <tissue evidence="1">Stem</tissue>
    </source>
</reference>